<dbReference type="EMBL" id="CP002530">
    <property type="protein sequence ID" value="ADY36109.1"/>
    <property type="molecule type" value="Genomic_DNA"/>
</dbReference>
<sequence>MRIMKRNIILLACLLAGISFHSCSLDEPSYGKTTSENYYQTDSEIEQALTGAYLQLRTTWNEYALNHYFVGDCSTDDALKGGNGDGDRAEVRDLSDFTVYTTNGEVGRRWEILYRLINRCNDVIYHAPDAAGDKDLLERYAKEAKALRAFGYYCLVTTFGGVPLLTQPMLPAEVLTIPRASEDDIYTQIIQDLTDASTLPAKGEYDEADAYRLTRGFAKAMLAKTYMFRGDFTSAETVLHEMVETDGDYQLLPDYGMNWRPEYENGSESVFEIPNKVYDRNIATGTNVPHYFTSRGGSSSYQGYGFHVPTQDLYDAFDADDPRITYIFTRTGDRYAGDTEEQDNSGSETGFHDYKMTVPSADKVGFDPWMISYNIRMIRYADILLLYAEVLNENGKPAQALTYLNQVRSRARNTNPVDPRRDKQVYVPQTTANTLPDITVTDQSRLREIIWHERRCELAMEGWRRDDLMRQKRFGEVMHAYAQKYDTSKGRNFDDARDYLLPVPQGEIDRTNGILVQNPGY</sequence>
<dbReference type="AlphaFoldDB" id="F0QZK8"/>
<evidence type="ECO:0000256" key="4">
    <source>
        <dbReference type="ARBA" id="ARBA00023136"/>
    </source>
</evidence>
<dbReference type="STRING" id="667015.Bacsa_1537"/>
<evidence type="ECO:0000256" key="2">
    <source>
        <dbReference type="ARBA" id="ARBA00006275"/>
    </source>
</evidence>
<reference evidence="9 10" key="1">
    <citation type="journal article" date="2011" name="Stand. Genomic Sci.">
        <title>Complete genome sequence of Bacteroides salanitronis type strain (BL78).</title>
        <authorList>
            <person name="Gronow S."/>
            <person name="Held B."/>
            <person name="Lucas S."/>
            <person name="Lapidus A."/>
            <person name="Del Rio T.G."/>
            <person name="Nolan M."/>
            <person name="Tice H."/>
            <person name="Deshpande S."/>
            <person name="Cheng J.F."/>
            <person name="Pitluck S."/>
            <person name="Liolios K."/>
            <person name="Pagani I."/>
            <person name="Ivanova N."/>
            <person name="Mavromatis K."/>
            <person name="Pati A."/>
            <person name="Tapia R."/>
            <person name="Han C."/>
            <person name="Goodwin L."/>
            <person name="Chen A."/>
            <person name="Palaniappan K."/>
            <person name="Land M."/>
            <person name="Hauser L."/>
            <person name="Chang Y.J."/>
            <person name="Jeffries C.D."/>
            <person name="Brambilla E.M."/>
            <person name="Rohde M."/>
            <person name="Goker M."/>
            <person name="Detter J.C."/>
            <person name="Woyke T."/>
            <person name="Bristow J."/>
            <person name="Markowitz V."/>
            <person name="Hugenholtz P."/>
            <person name="Kyrpides N.C."/>
            <person name="Klenk H.P."/>
            <person name="Eisen J.A."/>
        </authorList>
    </citation>
    <scope>NUCLEOTIDE SEQUENCE [LARGE SCALE GENOMIC DNA]</scope>
    <source>
        <strain evidence="9 10">DSM 18170</strain>
    </source>
</reference>
<dbReference type="Gene3D" id="1.25.40.390">
    <property type="match status" value="1"/>
</dbReference>
<evidence type="ECO:0000256" key="1">
    <source>
        <dbReference type="ARBA" id="ARBA00004442"/>
    </source>
</evidence>
<evidence type="ECO:0000256" key="3">
    <source>
        <dbReference type="ARBA" id="ARBA00022729"/>
    </source>
</evidence>
<dbReference type="Proteomes" id="UP000007486">
    <property type="component" value="Chromosome"/>
</dbReference>
<dbReference type="InterPro" id="IPR012944">
    <property type="entry name" value="SusD_RagB_dom"/>
</dbReference>
<feature type="domain" description="SusD-like N-terminal" evidence="8">
    <location>
        <begin position="101"/>
        <end position="227"/>
    </location>
</feature>
<dbReference type="eggNOG" id="COG0702">
    <property type="taxonomic scope" value="Bacteria"/>
</dbReference>
<dbReference type="InterPro" id="IPR033985">
    <property type="entry name" value="SusD-like_N"/>
</dbReference>
<evidence type="ECO:0000313" key="10">
    <source>
        <dbReference type="Proteomes" id="UP000007486"/>
    </source>
</evidence>
<evidence type="ECO:0000256" key="5">
    <source>
        <dbReference type="ARBA" id="ARBA00023237"/>
    </source>
</evidence>
<dbReference type="CDD" id="cd08977">
    <property type="entry name" value="SusD"/>
    <property type="match status" value="1"/>
</dbReference>
<name>F0QZK8_PHOSB</name>
<protein>
    <submittedName>
        <fullName evidence="9">RagB/SusD domain-containing protein</fullName>
    </submittedName>
</protein>
<evidence type="ECO:0000256" key="6">
    <source>
        <dbReference type="SAM" id="SignalP"/>
    </source>
</evidence>
<dbReference type="Pfam" id="PF07980">
    <property type="entry name" value="SusD_RagB"/>
    <property type="match status" value="1"/>
</dbReference>
<dbReference type="Pfam" id="PF14322">
    <property type="entry name" value="SusD-like_3"/>
    <property type="match status" value="1"/>
</dbReference>
<dbReference type="GO" id="GO:0009279">
    <property type="term" value="C:cell outer membrane"/>
    <property type="evidence" value="ECO:0007669"/>
    <property type="project" value="UniProtKB-SubCell"/>
</dbReference>
<dbReference type="InterPro" id="IPR011990">
    <property type="entry name" value="TPR-like_helical_dom_sf"/>
</dbReference>
<evidence type="ECO:0000313" key="9">
    <source>
        <dbReference type="EMBL" id="ADY36109.1"/>
    </source>
</evidence>
<keyword evidence="4" id="KW-0472">Membrane</keyword>
<feature type="signal peptide" evidence="6">
    <location>
        <begin position="1"/>
        <end position="24"/>
    </location>
</feature>
<feature type="domain" description="RagB/SusD" evidence="7">
    <location>
        <begin position="268"/>
        <end position="521"/>
    </location>
</feature>
<dbReference type="SUPFAM" id="SSF48452">
    <property type="entry name" value="TPR-like"/>
    <property type="match status" value="1"/>
</dbReference>
<accession>F0QZK8</accession>
<evidence type="ECO:0000259" key="7">
    <source>
        <dbReference type="Pfam" id="PF07980"/>
    </source>
</evidence>
<keyword evidence="5" id="KW-0998">Cell outer membrane</keyword>
<dbReference type="KEGG" id="bsa:Bacsa_1537"/>
<keyword evidence="10" id="KW-1185">Reference proteome</keyword>
<feature type="chain" id="PRO_5003257391" evidence="6">
    <location>
        <begin position="25"/>
        <end position="521"/>
    </location>
</feature>
<evidence type="ECO:0000259" key="8">
    <source>
        <dbReference type="Pfam" id="PF14322"/>
    </source>
</evidence>
<dbReference type="HOGENOM" id="CLU_015553_1_0_10"/>
<comment type="similarity">
    <text evidence="2">Belongs to the SusD family.</text>
</comment>
<proteinExistence type="inferred from homology"/>
<gene>
    <name evidence="9" type="ordered locus">Bacsa_1537</name>
</gene>
<keyword evidence="3 6" id="KW-0732">Signal</keyword>
<organism evidence="9 10">
    <name type="scientific">Phocaeicola salanitronis (strain DSM 18170 / JCM 13657 / CCUG 60908 / BL78)</name>
    <name type="common">Bacteroides salanitronis</name>
    <dbReference type="NCBI Taxonomy" id="667015"/>
    <lineage>
        <taxon>Bacteria</taxon>
        <taxon>Pseudomonadati</taxon>
        <taxon>Bacteroidota</taxon>
        <taxon>Bacteroidia</taxon>
        <taxon>Bacteroidales</taxon>
        <taxon>Bacteroidaceae</taxon>
        <taxon>Phocaeicola</taxon>
    </lineage>
</organism>
<comment type="subcellular location">
    <subcellularLocation>
        <location evidence="1">Cell outer membrane</location>
    </subcellularLocation>
</comment>